<feature type="signal peptide" evidence="2">
    <location>
        <begin position="1"/>
        <end position="20"/>
    </location>
</feature>
<evidence type="ECO:0000313" key="4">
    <source>
        <dbReference type="Proteomes" id="UP000294901"/>
    </source>
</evidence>
<proteinExistence type="predicted"/>
<comment type="caution">
    <text evidence="3">The sequence shown here is derived from an EMBL/GenBank/DDBJ whole genome shotgun (WGS) entry which is preliminary data.</text>
</comment>
<dbReference type="EMBL" id="SNWR01000001">
    <property type="protein sequence ID" value="TDO42130.1"/>
    <property type="molecule type" value="Genomic_DNA"/>
</dbReference>
<keyword evidence="2" id="KW-0732">Signal</keyword>
<protein>
    <submittedName>
        <fullName evidence="3">Uncharacterized protein</fullName>
    </submittedName>
</protein>
<feature type="region of interest" description="Disordered" evidence="1">
    <location>
        <begin position="72"/>
        <end position="93"/>
    </location>
</feature>
<sequence>MTRPAGLLAAVLAFPAAVLAFPAAPAAAARPDMPDPPSWPVCTAGAPVAADDSVAETVRMAMAAALGAASAAAWTRDRRRRGPTAPDPRAGPVCTVEVPIAADDATPLAMSAESLPRPRA</sequence>
<evidence type="ECO:0000256" key="1">
    <source>
        <dbReference type="SAM" id="MobiDB-lite"/>
    </source>
</evidence>
<name>A0A4R6JZ38_9ACTN</name>
<keyword evidence="4" id="KW-1185">Reference proteome</keyword>
<evidence type="ECO:0000313" key="3">
    <source>
        <dbReference type="EMBL" id="TDO42130.1"/>
    </source>
</evidence>
<gene>
    <name evidence="3" type="ORF">C8E87_5893</name>
</gene>
<dbReference type="AlphaFoldDB" id="A0A4R6JZ38"/>
<evidence type="ECO:0000256" key="2">
    <source>
        <dbReference type="SAM" id="SignalP"/>
    </source>
</evidence>
<feature type="chain" id="PRO_5038842228" evidence="2">
    <location>
        <begin position="21"/>
        <end position="120"/>
    </location>
</feature>
<dbReference type="Proteomes" id="UP000294901">
    <property type="component" value="Unassembled WGS sequence"/>
</dbReference>
<dbReference type="RefSeq" id="WP_133876065.1">
    <property type="nucleotide sequence ID" value="NZ_BOMD01000095.1"/>
</dbReference>
<accession>A0A4R6JZ38</accession>
<reference evidence="3 4" key="1">
    <citation type="submission" date="2019-03" db="EMBL/GenBank/DDBJ databases">
        <title>Sequencing the genomes of 1000 actinobacteria strains.</title>
        <authorList>
            <person name="Klenk H.-P."/>
        </authorList>
    </citation>
    <scope>NUCLEOTIDE SEQUENCE [LARGE SCALE GENOMIC DNA]</scope>
    <source>
        <strain evidence="3 4">DSM 43805</strain>
    </source>
</reference>
<organism evidence="3 4">
    <name type="scientific">Paractinoplanes brasiliensis</name>
    <dbReference type="NCBI Taxonomy" id="52695"/>
    <lineage>
        <taxon>Bacteria</taxon>
        <taxon>Bacillati</taxon>
        <taxon>Actinomycetota</taxon>
        <taxon>Actinomycetes</taxon>
        <taxon>Micromonosporales</taxon>
        <taxon>Micromonosporaceae</taxon>
        <taxon>Paractinoplanes</taxon>
    </lineage>
</organism>